<organism evidence="1 2">
    <name type="scientific">Podila minutissima</name>
    <dbReference type="NCBI Taxonomy" id="64525"/>
    <lineage>
        <taxon>Eukaryota</taxon>
        <taxon>Fungi</taxon>
        <taxon>Fungi incertae sedis</taxon>
        <taxon>Mucoromycota</taxon>
        <taxon>Mortierellomycotina</taxon>
        <taxon>Mortierellomycetes</taxon>
        <taxon>Mortierellales</taxon>
        <taxon>Mortierellaceae</taxon>
        <taxon>Podila</taxon>
    </lineage>
</organism>
<proteinExistence type="predicted"/>
<evidence type="ECO:0000313" key="2">
    <source>
        <dbReference type="Proteomes" id="UP000696485"/>
    </source>
</evidence>
<dbReference type="AlphaFoldDB" id="A0A9P5SDE4"/>
<comment type="caution">
    <text evidence="1">The sequence shown here is derived from an EMBL/GenBank/DDBJ whole genome shotgun (WGS) entry which is preliminary data.</text>
</comment>
<dbReference type="EMBL" id="JAAAUY010000812">
    <property type="protein sequence ID" value="KAF9326212.1"/>
    <property type="molecule type" value="Genomic_DNA"/>
</dbReference>
<dbReference type="InterPro" id="IPR032675">
    <property type="entry name" value="LRR_dom_sf"/>
</dbReference>
<name>A0A9P5SDE4_9FUNG</name>
<accession>A0A9P5SDE4</accession>
<sequence length="415" mass="47030">MSYLVALTLHVNPLSSIEMRPGADGPLERIPGDRSLKLRSLTIRQCQVDQLSLVDVLAVSPHLQELILIANTVLAPQLPALPVMRTITQEEFIPFIGRACPHLRKIHYSIYRKPLGAANVEQLIRCNPHVTDWSFLQQDAYTSLAQQLIEVRNVVTYLEIALYDNSGTDIFVPRSSPAIQSSTGWVELAQQGLHRFLCASPLLLHLKTDAVDCCVERIDPFPAALLVTTFEPRQSAAPLLVTEYTAPPKLWACRDLQSLTLHFTRAGQVHRDADGRFTRFVFGYLSRVCPKLKCLHLGLHDSRLDLQSGMCLLTRLEYLERVSFGLPGQYSRWPKSLDLSWLAQSPLTVWMKLVRARELVKWGQVLKEENELVYLREDYLQQIRDQSRMLEDIDSRVVGGTEFAYPLAHLGTVLD</sequence>
<evidence type="ECO:0000313" key="1">
    <source>
        <dbReference type="EMBL" id="KAF9326212.1"/>
    </source>
</evidence>
<keyword evidence="2" id="KW-1185">Reference proteome</keyword>
<gene>
    <name evidence="1" type="ORF">BG006_010350</name>
</gene>
<reference evidence="1" key="1">
    <citation type="journal article" date="2020" name="Fungal Divers.">
        <title>Resolving the Mortierellaceae phylogeny through synthesis of multi-gene phylogenetics and phylogenomics.</title>
        <authorList>
            <person name="Vandepol N."/>
            <person name="Liber J."/>
            <person name="Desiro A."/>
            <person name="Na H."/>
            <person name="Kennedy M."/>
            <person name="Barry K."/>
            <person name="Grigoriev I.V."/>
            <person name="Miller A.N."/>
            <person name="O'Donnell K."/>
            <person name="Stajich J.E."/>
            <person name="Bonito G."/>
        </authorList>
    </citation>
    <scope>NUCLEOTIDE SEQUENCE</scope>
    <source>
        <strain evidence="1">NVP1</strain>
    </source>
</reference>
<feature type="non-terminal residue" evidence="1">
    <location>
        <position position="415"/>
    </location>
</feature>
<dbReference type="Proteomes" id="UP000696485">
    <property type="component" value="Unassembled WGS sequence"/>
</dbReference>
<protein>
    <submittedName>
        <fullName evidence="1">Uncharacterized protein</fullName>
    </submittedName>
</protein>
<dbReference type="Gene3D" id="3.80.10.10">
    <property type="entry name" value="Ribonuclease Inhibitor"/>
    <property type="match status" value="1"/>
</dbReference>